<feature type="compositionally biased region" description="Low complexity" evidence="1">
    <location>
        <begin position="82"/>
        <end position="123"/>
    </location>
</feature>
<dbReference type="EMBL" id="CACRTG010000021">
    <property type="protein sequence ID" value="VYT23470.1"/>
    <property type="molecule type" value="Genomic_DNA"/>
</dbReference>
<protein>
    <submittedName>
        <fullName evidence="2">Uncharacterized protein</fullName>
    </submittedName>
</protein>
<evidence type="ECO:0000256" key="1">
    <source>
        <dbReference type="SAM" id="MobiDB-lite"/>
    </source>
</evidence>
<sequence>MGALLYDGYVDTCFTTYVVLWFATILLTQANEEGMGTWGRWTRPRSTRSRVSVSAGAVCSSARMPLSAHASTDIATARWLSSASESPASSSRPSRSTSPVCFETAASKRSSPAVAPSASAAGSNGRTGDGDTVGHPRGCPLACVSYR</sequence>
<reference evidence="2" key="1">
    <citation type="submission" date="2019-11" db="EMBL/GenBank/DDBJ databases">
        <authorList>
            <person name="Feng L."/>
        </authorList>
    </citation>
    <scope>NUCLEOTIDE SEQUENCE</scope>
    <source>
        <strain evidence="2">CnexileLFYP112</strain>
    </source>
</reference>
<proteinExistence type="predicted"/>
<feature type="region of interest" description="Disordered" evidence="1">
    <location>
        <begin position="82"/>
        <end position="139"/>
    </location>
</feature>
<gene>
    <name evidence="2" type="ORF">CNLFYP112_02398</name>
</gene>
<evidence type="ECO:0000313" key="2">
    <source>
        <dbReference type="EMBL" id="VYT23470.1"/>
    </source>
</evidence>
<dbReference type="AlphaFoldDB" id="A0A6N2V0I0"/>
<name>A0A6N2V0I0_9FIRM</name>
<organism evidence="2">
    <name type="scientific">[Clostridium] nexile</name>
    <dbReference type="NCBI Taxonomy" id="29361"/>
    <lineage>
        <taxon>Bacteria</taxon>
        <taxon>Bacillati</taxon>
        <taxon>Bacillota</taxon>
        <taxon>Clostridia</taxon>
        <taxon>Lachnospirales</taxon>
        <taxon>Lachnospiraceae</taxon>
        <taxon>Tyzzerella</taxon>
    </lineage>
</organism>
<accession>A0A6N2V0I0</accession>